<proteinExistence type="predicted"/>
<dbReference type="InterPro" id="IPR036812">
    <property type="entry name" value="NAD(P)_OxRdtase_dom_sf"/>
</dbReference>
<dbReference type="Gene3D" id="3.20.20.100">
    <property type="entry name" value="NADP-dependent oxidoreductase domain"/>
    <property type="match status" value="1"/>
</dbReference>
<accession>A0ABU0H0P2</accession>
<evidence type="ECO:0000313" key="3">
    <source>
        <dbReference type="Proteomes" id="UP001241603"/>
    </source>
</evidence>
<dbReference type="Proteomes" id="UP001241603">
    <property type="component" value="Unassembled WGS sequence"/>
</dbReference>
<dbReference type="EC" id="1.1.1.122" evidence="2"/>
<gene>
    <name evidence="2" type="ORF">QO014_000248</name>
</gene>
<sequence length="337" mass="36329">MTIATRPLGRTGLDVTALSFGGASIGNLYQAVTNQAAHETLQAAWDAGIRFFDTAPRYGHGLSERRLGDFLRDKPRDSYVLSTKVGRILTPLRGRVMGDYGFVDVLPFEQEYDYSYDGIMRSHEASLHRLGLDRIDVLYMHDIGTDTHGEAQNAEYEPVAFSGGLKAMQELRAAGDVKAIGLGVNEVEVCLRALDHADLDAFLLAGRFTLLEQEAARPLIAACLARGASLVIGGVFNSGILATGPVPGAHYNYAEPPAEIVERVRRLQAVCARHDVPLAAAAQRFPLSNPAVASVLLGVSNKRNLDRNLASMDVVIPDALWADLVAEGLLAADLAPR</sequence>
<dbReference type="PANTHER" id="PTHR42686">
    <property type="entry name" value="GH17980P-RELATED"/>
    <property type="match status" value="1"/>
</dbReference>
<evidence type="ECO:0000259" key="1">
    <source>
        <dbReference type="Pfam" id="PF00248"/>
    </source>
</evidence>
<name>A0ABU0H0P2_9HYPH</name>
<dbReference type="EMBL" id="JAUSVO010000001">
    <property type="protein sequence ID" value="MDQ0435878.1"/>
    <property type="molecule type" value="Genomic_DNA"/>
</dbReference>
<dbReference type="InterPro" id="IPR023210">
    <property type="entry name" value="NADP_OxRdtase_dom"/>
</dbReference>
<dbReference type="GO" id="GO:0047834">
    <property type="term" value="F:D-threo-aldose 1-dehydrogenase activity"/>
    <property type="evidence" value="ECO:0007669"/>
    <property type="project" value="UniProtKB-EC"/>
</dbReference>
<keyword evidence="3" id="KW-1185">Reference proteome</keyword>
<comment type="caution">
    <text evidence="2">The sequence shown here is derived from an EMBL/GenBank/DDBJ whole genome shotgun (WGS) entry which is preliminary data.</text>
</comment>
<reference evidence="2 3" key="1">
    <citation type="submission" date="2023-07" db="EMBL/GenBank/DDBJ databases">
        <title>Genomic Encyclopedia of Type Strains, Phase IV (KMG-IV): sequencing the most valuable type-strain genomes for metagenomic binning, comparative biology and taxonomic classification.</title>
        <authorList>
            <person name="Goeker M."/>
        </authorList>
    </citation>
    <scope>NUCLEOTIDE SEQUENCE [LARGE SCALE GENOMIC DNA]</scope>
    <source>
        <strain evidence="2 3">B6-8</strain>
    </source>
</reference>
<dbReference type="InterPro" id="IPR020471">
    <property type="entry name" value="AKR"/>
</dbReference>
<dbReference type="Pfam" id="PF00248">
    <property type="entry name" value="Aldo_ket_red"/>
    <property type="match status" value="1"/>
</dbReference>
<organism evidence="2 3">
    <name type="scientific">Kaistia dalseonensis</name>
    <dbReference type="NCBI Taxonomy" id="410840"/>
    <lineage>
        <taxon>Bacteria</taxon>
        <taxon>Pseudomonadati</taxon>
        <taxon>Pseudomonadota</taxon>
        <taxon>Alphaproteobacteria</taxon>
        <taxon>Hyphomicrobiales</taxon>
        <taxon>Kaistiaceae</taxon>
        <taxon>Kaistia</taxon>
    </lineage>
</organism>
<feature type="domain" description="NADP-dependent oxidoreductase" evidence="1">
    <location>
        <begin position="18"/>
        <end position="323"/>
    </location>
</feature>
<protein>
    <submittedName>
        <fullName evidence="2">D-threo-aldose 1-dehydrogenase</fullName>
        <ecNumber evidence="2">1.1.1.122</ecNumber>
    </submittedName>
</protein>
<evidence type="ECO:0000313" key="2">
    <source>
        <dbReference type="EMBL" id="MDQ0435878.1"/>
    </source>
</evidence>
<keyword evidence="2" id="KW-0560">Oxidoreductase</keyword>
<dbReference type="SUPFAM" id="SSF51430">
    <property type="entry name" value="NAD(P)-linked oxidoreductase"/>
    <property type="match status" value="1"/>
</dbReference>
<dbReference type="PANTHER" id="PTHR42686:SF1">
    <property type="entry name" value="GH17980P-RELATED"/>
    <property type="match status" value="1"/>
</dbReference>